<keyword evidence="2" id="KW-1185">Reference proteome</keyword>
<accession>A0A226DC44</accession>
<evidence type="ECO:0008006" key="3">
    <source>
        <dbReference type="Google" id="ProtNLM"/>
    </source>
</evidence>
<organism evidence="1 2">
    <name type="scientific">Folsomia candida</name>
    <name type="common">Springtail</name>
    <dbReference type="NCBI Taxonomy" id="158441"/>
    <lineage>
        <taxon>Eukaryota</taxon>
        <taxon>Metazoa</taxon>
        <taxon>Ecdysozoa</taxon>
        <taxon>Arthropoda</taxon>
        <taxon>Hexapoda</taxon>
        <taxon>Collembola</taxon>
        <taxon>Entomobryomorpha</taxon>
        <taxon>Isotomoidea</taxon>
        <taxon>Isotomidae</taxon>
        <taxon>Proisotominae</taxon>
        <taxon>Folsomia</taxon>
    </lineage>
</organism>
<evidence type="ECO:0000313" key="1">
    <source>
        <dbReference type="EMBL" id="OXA42753.1"/>
    </source>
</evidence>
<evidence type="ECO:0000313" key="2">
    <source>
        <dbReference type="Proteomes" id="UP000198287"/>
    </source>
</evidence>
<comment type="caution">
    <text evidence="1">The sequence shown here is derived from an EMBL/GenBank/DDBJ whole genome shotgun (WGS) entry which is preliminary data.</text>
</comment>
<dbReference type="EMBL" id="LNIX01000025">
    <property type="protein sequence ID" value="OXA42753.1"/>
    <property type="molecule type" value="Genomic_DNA"/>
</dbReference>
<protein>
    <recommendedName>
        <fullName evidence="3">Ionotropic glutamate receptor C-terminal domain-containing protein</fullName>
    </recommendedName>
</protein>
<name>A0A226DC44_FOLCA</name>
<proteinExistence type="predicted"/>
<sequence length="562" mass="64928">MPQGLEDQSVYHMICKSVISLDTNFLIVYRELQLPPQIWQMNNNQFSWSSDKVKVDEVHPTNYLQNSNPFKLRNDKPLSRYHWTSIVVMKANATLFGDNKYRQVCGFYCALLHFRSFSEDSDWLYSRNFPFRFDGFQFVSCYKEPYITFSFYLMPYSTAVVSLSNISFSAWYFILANIFEEPAFVPKKLESKQFFRLVLGTWVLTTVVLTNCYNGLMITELNSPLPATAPTSWRDLICGDKYIFKKYDKFKKLKVVNNTVGVFWESNFGEFRQYWDNSNYWYNDYWYPHIVSNKNSTSFINCFDLFSTVIEPNGNGILKYAFTEFLYAYGFNPSLNYDPPKVLSEESLLMYSFLNPRHLFEPKKVNCSFDQCNQTALTSIIEGELINCGRTVLAAKASDLSGEIHFLKKNYDWIPFEEGRDSLHSQIIGFLFKREGNSKVPAYCRQLVQSGIFSRLEDEYQRQKFSKRIPVVTTRVENKELPLNLAGKVFTVFVLCGITTGVGTPTTHMALTGQTVDRFGSSLNLIPSFVQYAYGENFKSIGEEDNIGTSSLYGGKQKSSHV</sequence>
<reference evidence="1 2" key="1">
    <citation type="submission" date="2015-12" db="EMBL/GenBank/DDBJ databases">
        <title>The genome of Folsomia candida.</title>
        <authorList>
            <person name="Faddeeva A."/>
            <person name="Derks M.F."/>
            <person name="Anvar Y."/>
            <person name="Smit S."/>
            <person name="Van Straalen N."/>
            <person name="Roelofs D."/>
        </authorList>
    </citation>
    <scope>NUCLEOTIDE SEQUENCE [LARGE SCALE GENOMIC DNA]</scope>
    <source>
        <strain evidence="1 2">VU population</strain>
        <tissue evidence="1">Whole body</tissue>
    </source>
</reference>
<dbReference type="AlphaFoldDB" id="A0A226DC44"/>
<gene>
    <name evidence="1" type="ORF">Fcan01_22413</name>
</gene>
<dbReference type="Proteomes" id="UP000198287">
    <property type="component" value="Unassembled WGS sequence"/>
</dbReference>